<evidence type="ECO:0000313" key="3">
    <source>
        <dbReference type="EMBL" id="KIL61269.1"/>
    </source>
</evidence>
<evidence type="ECO:0000313" key="4">
    <source>
        <dbReference type="Proteomes" id="UP000054549"/>
    </source>
</evidence>
<dbReference type="HOGENOM" id="CLU_1049600_0_0_1"/>
<feature type="transmembrane region" description="Helical" evidence="2">
    <location>
        <begin position="134"/>
        <end position="155"/>
    </location>
</feature>
<sequence length="265" mass="27916">MRPMPTAVPRLNNFEARQTTIPSTQISTPTYLKTVPVGGFTSTKTVTSTTTTETWATTTTTVTPPTSPLSLSEPQTITKTIASSIILTTTTGLTIPPASVSVATATTTVSSTIIVTASASSRQPLSDNSSQRTITGLAIALAGAIVIACLAGLCWRRRRKEKAMRDSLSSRRSFSASEPRGNTSWNSQSATRTSGLASYTSEPYKLPIQKSAAYGGLMSYFGGGQDSLSGVTYAPDSQTQTLDGDGNEEFFPRSLSQCTEIGAAF</sequence>
<dbReference type="EMBL" id="KN818286">
    <property type="protein sequence ID" value="KIL61269.1"/>
    <property type="molecule type" value="Genomic_DNA"/>
</dbReference>
<feature type="compositionally biased region" description="Low complexity" evidence="1">
    <location>
        <begin position="170"/>
        <end position="180"/>
    </location>
</feature>
<proteinExistence type="predicted"/>
<evidence type="ECO:0000256" key="2">
    <source>
        <dbReference type="SAM" id="Phobius"/>
    </source>
</evidence>
<keyword evidence="2" id="KW-0472">Membrane</keyword>
<name>A0A0C2T421_AMAMK</name>
<reference evidence="3 4" key="1">
    <citation type="submission" date="2014-04" db="EMBL/GenBank/DDBJ databases">
        <title>Evolutionary Origins and Diversification of the Mycorrhizal Mutualists.</title>
        <authorList>
            <consortium name="DOE Joint Genome Institute"/>
            <consortium name="Mycorrhizal Genomics Consortium"/>
            <person name="Kohler A."/>
            <person name="Kuo A."/>
            <person name="Nagy L.G."/>
            <person name="Floudas D."/>
            <person name="Copeland A."/>
            <person name="Barry K.W."/>
            <person name="Cichocki N."/>
            <person name="Veneault-Fourrey C."/>
            <person name="LaButti K."/>
            <person name="Lindquist E.A."/>
            <person name="Lipzen A."/>
            <person name="Lundell T."/>
            <person name="Morin E."/>
            <person name="Murat C."/>
            <person name="Riley R."/>
            <person name="Ohm R."/>
            <person name="Sun H."/>
            <person name="Tunlid A."/>
            <person name="Henrissat B."/>
            <person name="Grigoriev I.V."/>
            <person name="Hibbett D.S."/>
            <person name="Martin F."/>
        </authorList>
    </citation>
    <scope>NUCLEOTIDE SEQUENCE [LARGE SCALE GENOMIC DNA]</scope>
    <source>
        <strain evidence="3 4">Koide BX008</strain>
    </source>
</reference>
<feature type="compositionally biased region" description="Polar residues" evidence="1">
    <location>
        <begin position="181"/>
        <end position="192"/>
    </location>
</feature>
<keyword evidence="2" id="KW-1133">Transmembrane helix</keyword>
<organism evidence="3 4">
    <name type="scientific">Amanita muscaria (strain Koide BX008)</name>
    <dbReference type="NCBI Taxonomy" id="946122"/>
    <lineage>
        <taxon>Eukaryota</taxon>
        <taxon>Fungi</taxon>
        <taxon>Dikarya</taxon>
        <taxon>Basidiomycota</taxon>
        <taxon>Agaricomycotina</taxon>
        <taxon>Agaricomycetes</taxon>
        <taxon>Agaricomycetidae</taxon>
        <taxon>Agaricales</taxon>
        <taxon>Pluteineae</taxon>
        <taxon>Amanitaceae</taxon>
        <taxon>Amanita</taxon>
    </lineage>
</organism>
<feature type="region of interest" description="Disordered" evidence="1">
    <location>
        <begin position="166"/>
        <end position="192"/>
    </location>
</feature>
<keyword evidence="4" id="KW-1185">Reference proteome</keyword>
<dbReference type="AlphaFoldDB" id="A0A0C2T421"/>
<accession>A0A0C2T421</accession>
<dbReference type="Proteomes" id="UP000054549">
    <property type="component" value="Unassembled WGS sequence"/>
</dbReference>
<keyword evidence="2" id="KW-0812">Transmembrane</keyword>
<gene>
    <name evidence="3" type="ORF">M378DRAFT_167071</name>
</gene>
<protein>
    <submittedName>
        <fullName evidence="3">Uncharacterized protein</fullName>
    </submittedName>
</protein>
<evidence type="ECO:0000256" key="1">
    <source>
        <dbReference type="SAM" id="MobiDB-lite"/>
    </source>
</evidence>
<dbReference type="InParanoid" id="A0A0C2T421"/>